<dbReference type="InterPro" id="IPR010989">
    <property type="entry name" value="SNARE"/>
</dbReference>
<evidence type="ECO:0000256" key="2">
    <source>
        <dbReference type="ARBA" id="ARBA00022927"/>
    </source>
</evidence>
<dbReference type="InterPro" id="IPR000727">
    <property type="entry name" value="T_SNARE_dom"/>
</dbReference>
<dbReference type="SMART" id="SM00503">
    <property type="entry name" value="SynN"/>
    <property type="match status" value="1"/>
</dbReference>
<dbReference type="EMBL" id="AWUE01015636">
    <property type="protein sequence ID" value="OMO96498.1"/>
    <property type="molecule type" value="Genomic_DNA"/>
</dbReference>
<gene>
    <name evidence="7" type="ORF">COLO4_15230</name>
</gene>
<evidence type="ECO:0000313" key="8">
    <source>
        <dbReference type="Proteomes" id="UP000187203"/>
    </source>
</evidence>
<dbReference type="GO" id="GO:0048278">
    <property type="term" value="P:vesicle docking"/>
    <property type="evidence" value="ECO:0007669"/>
    <property type="project" value="TreeGrafter"/>
</dbReference>
<keyword evidence="8" id="KW-1185">Reference proteome</keyword>
<sequence length="306" mass="33783">MAGAQGNFDLEAGYANPPHLLNNPYNSSSRQLQDKGDASQSVAAGIFKIRTAILGFDRLVNSLGTPKDTPELRDKLHKTRLHIGQLVKETSAKLREASEADQNEEVNEEGDSGGGYISYPDKLFIKLQPLKKIADAKLAKDFQSALKDFQKSQRLAAERETAYSPNVPKEVLPSSYSAHELDIKSSRSPEQQTLLVSKQQEVVLLDNEITFNEAIIEEREQGIKEIQQQIGEVNEIFKDLAVLVREQGAMIDDIGSNIDNSHSATVQATSHLKKAAKIQRATSSTRCLLLFIFGIILIIFIIVVVA</sequence>
<evidence type="ECO:0000256" key="4">
    <source>
        <dbReference type="SAM" id="MobiDB-lite"/>
    </source>
</evidence>
<feature type="region of interest" description="Disordered" evidence="4">
    <location>
        <begin position="93"/>
        <end position="114"/>
    </location>
</feature>
<feature type="domain" description="T-SNARE coiled-coil homology" evidence="6">
    <location>
        <begin position="213"/>
        <end position="275"/>
    </location>
</feature>
<protein>
    <recommendedName>
        <fullName evidence="6">t-SNARE coiled-coil homology domain-containing protein</fullName>
    </recommendedName>
</protein>
<dbReference type="Pfam" id="PF05739">
    <property type="entry name" value="SNARE"/>
    <property type="match status" value="1"/>
</dbReference>
<keyword evidence="5" id="KW-0472">Membrane</keyword>
<dbReference type="SUPFAM" id="SSF47661">
    <property type="entry name" value="t-snare proteins"/>
    <property type="match status" value="1"/>
</dbReference>
<comment type="similarity">
    <text evidence="1 3">Belongs to the syntaxin family.</text>
</comment>
<dbReference type="PANTHER" id="PTHR19957">
    <property type="entry name" value="SYNTAXIN"/>
    <property type="match status" value="1"/>
</dbReference>
<dbReference type="STRING" id="93759.A0A1R3JNP8"/>
<dbReference type="PROSITE" id="PS50192">
    <property type="entry name" value="T_SNARE"/>
    <property type="match status" value="1"/>
</dbReference>
<evidence type="ECO:0000256" key="5">
    <source>
        <dbReference type="SAM" id="Phobius"/>
    </source>
</evidence>
<dbReference type="InterPro" id="IPR006012">
    <property type="entry name" value="Syntaxin/epimorphin_CS"/>
</dbReference>
<proteinExistence type="inferred from homology"/>
<name>A0A1R3JNP8_9ROSI</name>
<feature type="transmembrane region" description="Helical" evidence="5">
    <location>
        <begin position="287"/>
        <end position="305"/>
    </location>
</feature>
<accession>A0A1R3JNP8</accession>
<dbReference type="Gene3D" id="1.20.58.70">
    <property type="match status" value="1"/>
</dbReference>
<dbReference type="InterPro" id="IPR006011">
    <property type="entry name" value="Syntaxin_N"/>
</dbReference>
<keyword evidence="2" id="KW-0653">Protein transport</keyword>
<dbReference type="PANTHER" id="PTHR19957:SF38">
    <property type="entry name" value="LD27581P"/>
    <property type="match status" value="1"/>
</dbReference>
<dbReference type="AlphaFoldDB" id="A0A1R3JNP8"/>
<dbReference type="GO" id="GO:0006886">
    <property type="term" value="P:intracellular protein transport"/>
    <property type="evidence" value="ECO:0007669"/>
    <property type="project" value="InterPro"/>
</dbReference>
<keyword evidence="5" id="KW-0812">Transmembrane</keyword>
<dbReference type="Gene3D" id="1.20.5.110">
    <property type="match status" value="1"/>
</dbReference>
<dbReference type="CDD" id="cd15840">
    <property type="entry name" value="SNARE_Qa"/>
    <property type="match status" value="1"/>
</dbReference>
<dbReference type="InterPro" id="IPR045242">
    <property type="entry name" value="Syntaxin"/>
</dbReference>
<keyword evidence="2" id="KW-0813">Transport</keyword>
<evidence type="ECO:0000256" key="3">
    <source>
        <dbReference type="RuleBase" id="RU003858"/>
    </source>
</evidence>
<dbReference type="GO" id="GO:0005484">
    <property type="term" value="F:SNAP receptor activity"/>
    <property type="evidence" value="ECO:0007669"/>
    <property type="project" value="InterPro"/>
</dbReference>
<dbReference type="Proteomes" id="UP000187203">
    <property type="component" value="Unassembled WGS sequence"/>
</dbReference>
<reference evidence="8" key="1">
    <citation type="submission" date="2013-09" db="EMBL/GenBank/DDBJ databases">
        <title>Corchorus olitorius genome sequencing.</title>
        <authorList>
            <person name="Alam M."/>
            <person name="Haque M.S."/>
            <person name="Islam M.S."/>
            <person name="Emdad E.M."/>
            <person name="Islam M.M."/>
            <person name="Ahmed B."/>
            <person name="Halim A."/>
            <person name="Hossen Q.M.M."/>
            <person name="Hossain M.Z."/>
            <person name="Ahmed R."/>
            <person name="Khan M.M."/>
            <person name="Islam R."/>
            <person name="Rashid M.M."/>
            <person name="Khan S.A."/>
            <person name="Rahman M.S."/>
            <person name="Alam M."/>
            <person name="Yahiya A.S."/>
            <person name="Khan M.S."/>
            <person name="Azam M.S."/>
            <person name="Haque T."/>
            <person name="Lashkar M.Z.H."/>
            <person name="Akhand A.I."/>
            <person name="Morshed G."/>
            <person name="Roy S."/>
            <person name="Uddin K.S."/>
            <person name="Rabeya T."/>
            <person name="Hossain A.S."/>
            <person name="Chowdhury A."/>
            <person name="Snigdha A.R."/>
            <person name="Mortoza M.S."/>
            <person name="Matin S.A."/>
            <person name="Hoque S.M.E."/>
            <person name="Islam M.K."/>
            <person name="Roy D.K."/>
            <person name="Haider R."/>
            <person name="Moosa M.M."/>
            <person name="Elias S.M."/>
            <person name="Hasan A.M."/>
            <person name="Jahan S."/>
            <person name="Shafiuddin M."/>
            <person name="Mahmood N."/>
            <person name="Shommy N.S."/>
        </authorList>
    </citation>
    <scope>NUCLEOTIDE SEQUENCE [LARGE SCALE GENOMIC DNA]</scope>
    <source>
        <strain evidence="8">cv. O-4</strain>
    </source>
</reference>
<dbReference type="PROSITE" id="PS00914">
    <property type="entry name" value="SYNTAXIN"/>
    <property type="match status" value="1"/>
</dbReference>
<dbReference type="GO" id="GO:0031201">
    <property type="term" value="C:SNARE complex"/>
    <property type="evidence" value="ECO:0007669"/>
    <property type="project" value="TreeGrafter"/>
</dbReference>
<evidence type="ECO:0000313" key="7">
    <source>
        <dbReference type="EMBL" id="OMO96498.1"/>
    </source>
</evidence>
<dbReference type="OrthoDB" id="364348at2759"/>
<feature type="compositionally biased region" description="Acidic residues" evidence="4">
    <location>
        <begin position="99"/>
        <end position="111"/>
    </location>
</feature>
<keyword evidence="5" id="KW-1133">Transmembrane helix</keyword>
<comment type="caution">
    <text evidence="7">The sequence shown here is derived from an EMBL/GenBank/DDBJ whole genome shotgun (WGS) entry which is preliminary data.</text>
</comment>
<dbReference type="SMART" id="SM00397">
    <property type="entry name" value="t_SNARE"/>
    <property type="match status" value="1"/>
</dbReference>
<dbReference type="GO" id="GO:0006906">
    <property type="term" value="P:vesicle fusion"/>
    <property type="evidence" value="ECO:0007669"/>
    <property type="project" value="TreeGrafter"/>
</dbReference>
<organism evidence="7 8">
    <name type="scientific">Corchorus olitorius</name>
    <dbReference type="NCBI Taxonomy" id="93759"/>
    <lineage>
        <taxon>Eukaryota</taxon>
        <taxon>Viridiplantae</taxon>
        <taxon>Streptophyta</taxon>
        <taxon>Embryophyta</taxon>
        <taxon>Tracheophyta</taxon>
        <taxon>Spermatophyta</taxon>
        <taxon>Magnoliopsida</taxon>
        <taxon>eudicotyledons</taxon>
        <taxon>Gunneridae</taxon>
        <taxon>Pentapetalae</taxon>
        <taxon>rosids</taxon>
        <taxon>malvids</taxon>
        <taxon>Malvales</taxon>
        <taxon>Malvaceae</taxon>
        <taxon>Grewioideae</taxon>
        <taxon>Apeibeae</taxon>
        <taxon>Corchorus</taxon>
    </lineage>
</organism>
<dbReference type="GO" id="GO:0000149">
    <property type="term" value="F:SNARE binding"/>
    <property type="evidence" value="ECO:0007669"/>
    <property type="project" value="TreeGrafter"/>
</dbReference>
<evidence type="ECO:0000256" key="1">
    <source>
        <dbReference type="ARBA" id="ARBA00009063"/>
    </source>
</evidence>
<dbReference type="Pfam" id="PF14523">
    <property type="entry name" value="Syntaxin_2"/>
    <property type="match status" value="1"/>
</dbReference>
<dbReference type="GO" id="GO:0012505">
    <property type="term" value="C:endomembrane system"/>
    <property type="evidence" value="ECO:0007669"/>
    <property type="project" value="TreeGrafter"/>
</dbReference>
<dbReference type="FunFam" id="1.20.5.110:FF:000035">
    <property type="entry name" value="Syntaxin-22 like"/>
    <property type="match status" value="1"/>
</dbReference>
<evidence type="ECO:0000259" key="6">
    <source>
        <dbReference type="PROSITE" id="PS50192"/>
    </source>
</evidence>